<accession>A0A4R1YPD6</accession>
<feature type="region of interest" description="Disordered" evidence="1">
    <location>
        <begin position="33"/>
        <end position="147"/>
    </location>
</feature>
<dbReference type="EMBL" id="SLVM01000021">
    <property type="protein sequence ID" value="TCM80019.1"/>
    <property type="molecule type" value="Genomic_DNA"/>
</dbReference>
<organism evidence="2 3">
    <name type="scientific">Rhodovulum steppense</name>
    <dbReference type="NCBI Taxonomy" id="540251"/>
    <lineage>
        <taxon>Bacteria</taxon>
        <taxon>Pseudomonadati</taxon>
        <taxon>Pseudomonadota</taxon>
        <taxon>Alphaproteobacteria</taxon>
        <taxon>Rhodobacterales</taxon>
        <taxon>Paracoccaceae</taxon>
        <taxon>Rhodovulum</taxon>
    </lineage>
</organism>
<keyword evidence="3" id="KW-1185">Reference proteome</keyword>
<feature type="non-terminal residue" evidence="2">
    <location>
        <position position="1"/>
    </location>
</feature>
<evidence type="ECO:0000313" key="3">
    <source>
        <dbReference type="Proteomes" id="UP000295277"/>
    </source>
</evidence>
<feature type="compositionally biased region" description="Low complexity" evidence="1">
    <location>
        <begin position="66"/>
        <end position="91"/>
    </location>
</feature>
<gene>
    <name evidence="2" type="ORF">EV216_12157</name>
</gene>
<sequence>RRRIGARWRPDPAPCRADRAVGRGRLPIVRTIVRTGSAARPPDLSAATGRAAPSQRPRACQAASRASLQQKPAAAASQAPISPDQHRTGCLRQGGGVGRGGHPKTRIFLSGKVPSERRCDPGPPCGGRRRAPRATRSSFQEDCDNLPITGTRKDPTCGVMPAPPAIRSGTGHCHGGQAGAAYIPPDFASATMAATRARSEAGIWSSDSDRKPCTIRSRAASSDMPEAIR</sequence>
<feature type="region of interest" description="Disordered" evidence="1">
    <location>
        <begin position="199"/>
        <end position="229"/>
    </location>
</feature>
<proteinExistence type="predicted"/>
<dbReference type="AlphaFoldDB" id="A0A4R1YPD6"/>
<name>A0A4R1YPD6_9RHOB</name>
<evidence type="ECO:0000256" key="1">
    <source>
        <dbReference type="SAM" id="MobiDB-lite"/>
    </source>
</evidence>
<evidence type="ECO:0000313" key="2">
    <source>
        <dbReference type="EMBL" id="TCM80019.1"/>
    </source>
</evidence>
<reference evidence="2 3" key="1">
    <citation type="submission" date="2019-03" db="EMBL/GenBank/DDBJ databases">
        <title>Genomic Encyclopedia of Type Strains, Phase IV (KMG-IV): sequencing the most valuable type-strain genomes for metagenomic binning, comparative biology and taxonomic classification.</title>
        <authorList>
            <person name="Goeker M."/>
        </authorList>
    </citation>
    <scope>NUCLEOTIDE SEQUENCE [LARGE SCALE GENOMIC DNA]</scope>
    <source>
        <strain evidence="2 3">DSM 21153</strain>
    </source>
</reference>
<comment type="caution">
    <text evidence="2">The sequence shown here is derived from an EMBL/GenBank/DDBJ whole genome shotgun (WGS) entry which is preliminary data.</text>
</comment>
<protein>
    <submittedName>
        <fullName evidence="2">Uncharacterized protein</fullName>
    </submittedName>
</protein>
<dbReference type="Proteomes" id="UP000295277">
    <property type="component" value="Unassembled WGS sequence"/>
</dbReference>